<evidence type="ECO:0000313" key="1">
    <source>
        <dbReference type="EMBL" id="KII69695.1"/>
    </source>
</evidence>
<keyword evidence="2" id="KW-1185">Reference proteome</keyword>
<name>A0A0C2N013_THEKT</name>
<comment type="caution">
    <text evidence="1">The sequence shown here is derived from an EMBL/GenBank/DDBJ whole genome shotgun (WGS) entry which is preliminary data.</text>
</comment>
<dbReference type="EMBL" id="JWZT01002320">
    <property type="protein sequence ID" value="KII69695.1"/>
    <property type="molecule type" value="Genomic_DNA"/>
</dbReference>
<gene>
    <name evidence="1" type="ORF">RF11_07292</name>
</gene>
<dbReference type="OrthoDB" id="7668193at2759"/>
<organism evidence="1 2">
    <name type="scientific">Thelohanellus kitauei</name>
    <name type="common">Myxosporean</name>
    <dbReference type="NCBI Taxonomy" id="669202"/>
    <lineage>
        <taxon>Eukaryota</taxon>
        <taxon>Metazoa</taxon>
        <taxon>Cnidaria</taxon>
        <taxon>Myxozoa</taxon>
        <taxon>Myxosporea</taxon>
        <taxon>Bivalvulida</taxon>
        <taxon>Platysporina</taxon>
        <taxon>Myxobolidae</taxon>
        <taxon>Thelohanellus</taxon>
    </lineage>
</organism>
<dbReference type="AlphaFoldDB" id="A0A0C2N013"/>
<reference evidence="1 2" key="1">
    <citation type="journal article" date="2014" name="Genome Biol. Evol.">
        <title>The genome of the myxosporean Thelohanellus kitauei shows adaptations to nutrient acquisition within its fish host.</title>
        <authorList>
            <person name="Yang Y."/>
            <person name="Xiong J."/>
            <person name="Zhou Z."/>
            <person name="Huo F."/>
            <person name="Miao W."/>
            <person name="Ran C."/>
            <person name="Liu Y."/>
            <person name="Zhang J."/>
            <person name="Feng J."/>
            <person name="Wang M."/>
            <person name="Wang M."/>
            <person name="Wang L."/>
            <person name="Yao B."/>
        </authorList>
    </citation>
    <scope>NUCLEOTIDE SEQUENCE [LARGE SCALE GENOMIC DNA]</scope>
    <source>
        <strain evidence="1">Wuqing</strain>
    </source>
</reference>
<sequence length="196" mass="22763">MPENLETDRQEIQMGNRLTLSSKLMSVCIEERGYQNIPIEDIPECIFMNENNKNEIDPARNYGRRITGPWKFGMTKCFRSELHIGFTDQSEGVISIEPLSIKLNRSVSDLRVAGHLPLFKAQDHPLNEEHFCGYFMEVFERFFSSGIHECIFIMDNVRFNKTNRVQTIMQENGRKEKIVKPASPRSETDLFNQVAQ</sequence>
<accession>A0A0C2N013</accession>
<protein>
    <recommendedName>
        <fullName evidence="3">Tc1-like transposase DDE domain-containing protein</fullName>
    </recommendedName>
</protein>
<proteinExistence type="predicted"/>
<dbReference type="Proteomes" id="UP000031668">
    <property type="component" value="Unassembled WGS sequence"/>
</dbReference>
<evidence type="ECO:0008006" key="3">
    <source>
        <dbReference type="Google" id="ProtNLM"/>
    </source>
</evidence>
<evidence type="ECO:0000313" key="2">
    <source>
        <dbReference type="Proteomes" id="UP000031668"/>
    </source>
</evidence>